<evidence type="ECO:0000256" key="2">
    <source>
        <dbReference type="ARBA" id="ARBA00022705"/>
    </source>
</evidence>
<keyword evidence="5" id="KW-0808">Transferase</keyword>
<dbReference type="VEuPathDB" id="PiroplasmaDB:BmR1_04g07300"/>
<dbReference type="Pfam" id="PF18018">
    <property type="entry name" value="DNA_pol_D_N"/>
    <property type="match status" value="1"/>
</dbReference>
<dbReference type="KEGG" id="bmic:BmR1_04g07300"/>
<feature type="domain" description="DNA polymerase alpha/delta/epsilon subunit B" evidence="3">
    <location>
        <begin position="179"/>
        <end position="377"/>
    </location>
</feature>
<keyword evidence="5" id="KW-0548">Nucleotidyltransferase</keyword>
<dbReference type="PANTHER" id="PTHR10416:SF0">
    <property type="entry name" value="DNA POLYMERASE DELTA SUBUNIT 2"/>
    <property type="match status" value="1"/>
</dbReference>
<evidence type="ECO:0000313" key="6">
    <source>
        <dbReference type="Proteomes" id="UP000002899"/>
    </source>
</evidence>
<protein>
    <submittedName>
        <fullName evidence="5">DNA polymerase delta subunit 2</fullName>
        <ecNumber evidence="5">2.7.7.7</ecNumber>
    </submittedName>
</protein>
<evidence type="ECO:0000313" key="5">
    <source>
        <dbReference type="EMBL" id="CCF75653.1"/>
    </source>
</evidence>
<sequence>MSQRLHGRFVDTSGRFLMNSHDYTEQYYSLITNRLQSLKPYLVATAKQRWPCIGTVDGPYLANLLKDVDTVNSCVIIAAIFKEMKNCPSALDEYTGKMYKRDLNSYISEDDIVYLEDYTSRIVLGGNKINVQSFVSGLIIAVLGKLEDGKFIVEDLALPGPPINMYKPLPNNNFQGYLAIISGLELSAENSCYNTLQMLRDIILGVCGPTEIMKNVVRLVIAGNTFKNYKFDVDLLKKADTFLAQIAASIHIDIMPGLNDPTNLNLPQQPIHPYLFEHSSRLNTFRSTTNPYTFEIEGIRFLGTSGENVKMIKMSSNLSDLESLQLAINSRCIAPTAGDTLGCYPFKQNDPLNICLPMHKDEEFPHVIFAGNCDKYATGLLCDSDSLLSTRASNEVTNHISKNTFDFKQANVRLVCVPKFVDKPSITLVKIATLETSQILIET</sequence>
<gene>
    <name evidence="5" type="ORF">BmR1_04g07300</name>
</gene>
<dbReference type="InterPro" id="IPR040663">
    <property type="entry name" value="DNA_pol_D_N"/>
</dbReference>
<dbReference type="AlphaFoldDB" id="I7J8Z4"/>
<dbReference type="PANTHER" id="PTHR10416">
    <property type="entry name" value="DNA POLYMERASE DELTA SUBUNIT 2"/>
    <property type="match status" value="1"/>
</dbReference>
<dbReference type="GO" id="GO:0003677">
    <property type="term" value="F:DNA binding"/>
    <property type="evidence" value="ECO:0007669"/>
    <property type="project" value="InterPro"/>
</dbReference>
<dbReference type="EMBL" id="LN871599">
    <property type="protein sequence ID" value="CCF75653.1"/>
    <property type="molecule type" value="Genomic_DNA"/>
</dbReference>
<evidence type="ECO:0000259" key="3">
    <source>
        <dbReference type="Pfam" id="PF04042"/>
    </source>
</evidence>
<organism evidence="5 6">
    <name type="scientific">Babesia microti (strain RI)</name>
    <dbReference type="NCBI Taxonomy" id="1133968"/>
    <lineage>
        <taxon>Eukaryota</taxon>
        <taxon>Sar</taxon>
        <taxon>Alveolata</taxon>
        <taxon>Apicomplexa</taxon>
        <taxon>Aconoidasida</taxon>
        <taxon>Piroplasmida</taxon>
        <taxon>Babesiidae</taxon>
        <taxon>Babesia</taxon>
    </lineage>
</organism>
<reference evidence="5 6" key="3">
    <citation type="journal article" date="2016" name="Sci. Rep.">
        <title>Genome-wide diversity and gene expression profiling of Babesia microti isolates identify polymorphic genes that mediate host-pathogen interactions.</title>
        <authorList>
            <person name="Silva J.C."/>
            <person name="Cornillot E."/>
            <person name="McCracken C."/>
            <person name="Usmani-Brown S."/>
            <person name="Dwivedi A."/>
            <person name="Ifeonu O.O."/>
            <person name="Crabtree J."/>
            <person name="Gotia H.T."/>
            <person name="Virji A.Z."/>
            <person name="Reynes C."/>
            <person name="Colinge J."/>
            <person name="Kumar V."/>
            <person name="Lawres L."/>
            <person name="Pazzi J.E."/>
            <person name="Pablo J.V."/>
            <person name="Hung C."/>
            <person name="Brancato J."/>
            <person name="Kumari P."/>
            <person name="Orvis J."/>
            <person name="Tretina K."/>
            <person name="Chibucos M."/>
            <person name="Ott S."/>
            <person name="Sadzewicz L."/>
            <person name="Sengamalay N."/>
            <person name="Shetty A.C."/>
            <person name="Su Q."/>
            <person name="Tallon L."/>
            <person name="Fraser C.M."/>
            <person name="Frutos R."/>
            <person name="Molina D.M."/>
            <person name="Krause P.J."/>
            <person name="Ben Mamoun C."/>
        </authorList>
    </citation>
    <scope>NUCLEOTIDE SEQUENCE [LARGE SCALE GENOMIC DNA]</scope>
    <source>
        <strain evidence="5 6">RI</strain>
    </source>
</reference>
<comment type="similarity">
    <text evidence="1">Belongs to the DNA polymerase delta/II small subunit family.</text>
</comment>
<dbReference type="Gene3D" id="2.40.50.430">
    <property type="match status" value="1"/>
</dbReference>
<accession>I7J8Z4</accession>
<evidence type="ECO:0000256" key="1">
    <source>
        <dbReference type="ARBA" id="ARBA00006035"/>
    </source>
</evidence>
<dbReference type="GO" id="GO:0043625">
    <property type="term" value="C:delta DNA polymerase complex"/>
    <property type="evidence" value="ECO:0007669"/>
    <property type="project" value="TreeGrafter"/>
</dbReference>
<dbReference type="InterPro" id="IPR024826">
    <property type="entry name" value="DNA_pol_delta/II_ssu"/>
</dbReference>
<dbReference type="GO" id="GO:0006271">
    <property type="term" value="P:DNA strand elongation involved in DNA replication"/>
    <property type="evidence" value="ECO:0007669"/>
    <property type="project" value="TreeGrafter"/>
</dbReference>
<dbReference type="Gene3D" id="3.60.21.50">
    <property type="match status" value="1"/>
</dbReference>
<dbReference type="EC" id="2.7.7.7" evidence="5"/>
<reference evidence="5 6" key="2">
    <citation type="journal article" date="2013" name="PLoS ONE">
        <title>Whole genome mapping and re-organization of the nuclear and mitochondrial genomes of Babesia microti isolates.</title>
        <authorList>
            <person name="Cornillot E."/>
            <person name="Dassouli A."/>
            <person name="Garg A."/>
            <person name="Pachikara N."/>
            <person name="Randazzo S."/>
            <person name="Depoix D."/>
            <person name="Carcy B."/>
            <person name="Delbecq S."/>
            <person name="Frutos R."/>
            <person name="Silva J.C."/>
            <person name="Sutton R."/>
            <person name="Krause P.J."/>
            <person name="Mamoun C.B."/>
        </authorList>
    </citation>
    <scope>NUCLEOTIDE SEQUENCE [LARGE SCALE GENOMIC DNA]</scope>
    <source>
        <strain evidence="5 6">RI</strain>
    </source>
</reference>
<dbReference type="GeneID" id="24426105"/>
<dbReference type="Pfam" id="PF04042">
    <property type="entry name" value="DNA_pol_E_B"/>
    <property type="match status" value="1"/>
</dbReference>
<feature type="domain" description="DNA polymerase delta subunit OB-fold" evidence="4">
    <location>
        <begin position="26"/>
        <end position="155"/>
    </location>
</feature>
<name>I7J8Z4_BABMR</name>
<reference evidence="5 6" key="1">
    <citation type="journal article" date="2012" name="Nucleic Acids Res.">
        <title>Sequencing of the smallest Apicomplexan genome from the human pathogen Babesia microti.</title>
        <authorList>
            <person name="Cornillot E."/>
            <person name="Hadj-Kaddour K."/>
            <person name="Dassouli A."/>
            <person name="Noel B."/>
            <person name="Ranwez V."/>
            <person name="Vacherie B."/>
            <person name="Augagneur Y."/>
            <person name="Bres V."/>
            <person name="Duclos A."/>
            <person name="Randazzo S."/>
            <person name="Carcy B."/>
            <person name="Debierre-Grockiego F."/>
            <person name="Delbecq S."/>
            <person name="Moubri-Menage K."/>
            <person name="Shams-Eldin H."/>
            <person name="Usmani-Brown S."/>
            <person name="Bringaud F."/>
            <person name="Wincker P."/>
            <person name="Vivares C.P."/>
            <person name="Schwarz R.T."/>
            <person name="Schetters T.P."/>
            <person name="Krause P.J."/>
            <person name="Gorenflot A."/>
            <person name="Berry V."/>
            <person name="Barbe V."/>
            <person name="Ben Mamoun C."/>
        </authorList>
    </citation>
    <scope>NUCLEOTIDE SEQUENCE [LARGE SCALE GENOMIC DNA]</scope>
    <source>
        <strain evidence="5 6">RI</strain>
    </source>
</reference>
<dbReference type="InterPro" id="IPR007185">
    <property type="entry name" value="DNA_pol_a/d/e_bsu"/>
</dbReference>
<proteinExistence type="inferred from homology"/>
<dbReference type="GO" id="GO:0003887">
    <property type="term" value="F:DNA-directed DNA polymerase activity"/>
    <property type="evidence" value="ECO:0007669"/>
    <property type="project" value="UniProtKB-EC"/>
</dbReference>
<dbReference type="OrthoDB" id="3763at2759"/>
<keyword evidence="2" id="KW-0235">DNA replication</keyword>
<evidence type="ECO:0000259" key="4">
    <source>
        <dbReference type="Pfam" id="PF18018"/>
    </source>
</evidence>
<keyword evidence="6" id="KW-1185">Reference proteome</keyword>
<dbReference type="RefSeq" id="XP_012650061.1">
    <property type="nucleotide sequence ID" value="XM_012794607.1"/>
</dbReference>
<dbReference type="Proteomes" id="UP000002899">
    <property type="component" value="Chromosome IV"/>
</dbReference>